<dbReference type="GO" id="GO:0016020">
    <property type="term" value="C:membrane"/>
    <property type="evidence" value="ECO:0007669"/>
    <property type="project" value="UniProtKB-SubCell"/>
</dbReference>
<feature type="transmembrane region" description="Helical" evidence="5">
    <location>
        <begin position="158"/>
        <end position="182"/>
    </location>
</feature>
<proteinExistence type="predicted"/>
<reference evidence="7 8" key="1">
    <citation type="submission" date="2016-06" db="EMBL/GenBank/DDBJ databases">
        <title>Respiratory ammonification of nitrate coupled to the oxidation of elemental sulfur in deep-sea autotrophic thermophilic bacteria.</title>
        <authorList>
            <person name="Slobodkina G.B."/>
            <person name="Mardanov A.V."/>
            <person name="Ravin N.V."/>
            <person name="Frolova A.A."/>
            <person name="Viryasiv M.B."/>
            <person name="Chernyh N.A."/>
            <person name="Bonch-Osmolovskaya E.A."/>
            <person name="Slobodkin A.I."/>
        </authorList>
    </citation>
    <scope>NUCLEOTIDE SEQUENCE [LARGE SCALE GENOMIC DNA]</scope>
    <source>
        <strain evidence="7 8">S69</strain>
    </source>
</reference>
<dbReference type="SUPFAM" id="SSF144091">
    <property type="entry name" value="Rhomboid-like"/>
    <property type="match status" value="1"/>
</dbReference>
<dbReference type="RefSeq" id="WP_067616031.1">
    <property type="nucleotide sequence ID" value="NZ_MAGO01000002.1"/>
</dbReference>
<keyword evidence="7" id="KW-0645">Protease</keyword>
<protein>
    <submittedName>
        <fullName evidence="7">Rhomboid family serine protease</fullName>
    </submittedName>
</protein>
<feature type="transmembrane region" description="Helical" evidence="5">
    <location>
        <begin position="69"/>
        <end position="96"/>
    </location>
</feature>
<evidence type="ECO:0000313" key="8">
    <source>
        <dbReference type="Proteomes" id="UP000093080"/>
    </source>
</evidence>
<keyword evidence="3 5" id="KW-1133">Transmembrane helix</keyword>
<dbReference type="PATRIC" id="fig|1156395.6.peg.490"/>
<keyword evidence="8" id="KW-1185">Reference proteome</keyword>
<evidence type="ECO:0000256" key="2">
    <source>
        <dbReference type="ARBA" id="ARBA00022692"/>
    </source>
</evidence>
<dbReference type="EMBL" id="MAGO01000002">
    <property type="protein sequence ID" value="OCC16021.1"/>
    <property type="molecule type" value="Genomic_DNA"/>
</dbReference>
<dbReference type="PANTHER" id="PTHR43731:SF26">
    <property type="entry name" value="RHOMBOID-LIKE PROTEIN 10, CHLOROPLASTIC"/>
    <property type="match status" value="1"/>
</dbReference>
<evidence type="ECO:0000256" key="5">
    <source>
        <dbReference type="SAM" id="Phobius"/>
    </source>
</evidence>
<accession>A0A1B9F8C3</accession>
<feature type="transmembrane region" description="Helical" evidence="5">
    <location>
        <begin position="12"/>
        <end position="30"/>
    </location>
</feature>
<dbReference type="InterPro" id="IPR022764">
    <property type="entry name" value="Peptidase_S54_rhomboid_dom"/>
</dbReference>
<keyword evidence="4 5" id="KW-0472">Membrane</keyword>
<comment type="subcellular location">
    <subcellularLocation>
        <location evidence="1">Membrane</location>
        <topology evidence="1">Multi-pass membrane protein</topology>
    </subcellularLocation>
</comment>
<evidence type="ECO:0000256" key="4">
    <source>
        <dbReference type="ARBA" id="ARBA00023136"/>
    </source>
</evidence>
<evidence type="ECO:0000256" key="1">
    <source>
        <dbReference type="ARBA" id="ARBA00004141"/>
    </source>
</evidence>
<evidence type="ECO:0000256" key="3">
    <source>
        <dbReference type="ARBA" id="ARBA00022989"/>
    </source>
</evidence>
<evidence type="ECO:0000313" key="7">
    <source>
        <dbReference type="EMBL" id="OCC16021.1"/>
    </source>
</evidence>
<keyword evidence="2 5" id="KW-0812">Transmembrane</keyword>
<dbReference type="AlphaFoldDB" id="A0A1B9F8C3"/>
<dbReference type="STRING" id="1156395.DBT_0483"/>
<keyword evidence="7" id="KW-0378">Hydrolase</keyword>
<dbReference type="FunFam" id="1.20.1540.10:FF:000027">
    <property type="entry name" value="Rhomboid family intramembrane serine protease"/>
    <property type="match status" value="1"/>
</dbReference>
<dbReference type="Gene3D" id="1.20.1540.10">
    <property type="entry name" value="Rhomboid-like"/>
    <property type="match status" value="1"/>
</dbReference>
<feature type="domain" description="Peptidase S54 rhomboid" evidence="6">
    <location>
        <begin position="69"/>
        <end position="220"/>
    </location>
</feature>
<evidence type="ECO:0000259" key="6">
    <source>
        <dbReference type="Pfam" id="PF01694"/>
    </source>
</evidence>
<dbReference type="InterPro" id="IPR050925">
    <property type="entry name" value="Rhomboid_protease_S54"/>
</dbReference>
<feature type="transmembrane region" description="Helical" evidence="5">
    <location>
        <begin position="108"/>
        <end position="126"/>
    </location>
</feature>
<feature type="transmembrane region" description="Helical" evidence="5">
    <location>
        <begin position="132"/>
        <end position="151"/>
    </location>
</feature>
<comment type="caution">
    <text evidence="7">The sequence shown here is derived from an EMBL/GenBank/DDBJ whole genome shotgun (WGS) entry which is preliminary data.</text>
</comment>
<organism evidence="7 8">
    <name type="scientific">Dissulfuribacter thermophilus</name>
    <dbReference type="NCBI Taxonomy" id="1156395"/>
    <lineage>
        <taxon>Bacteria</taxon>
        <taxon>Pseudomonadati</taxon>
        <taxon>Thermodesulfobacteriota</taxon>
        <taxon>Dissulfuribacteria</taxon>
        <taxon>Dissulfuribacterales</taxon>
        <taxon>Dissulfuribacteraceae</taxon>
        <taxon>Dissulfuribacter</taxon>
    </lineage>
</organism>
<dbReference type="InterPro" id="IPR035952">
    <property type="entry name" value="Rhomboid-like_sf"/>
</dbReference>
<name>A0A1B9F8C3_9BACT</name>
<dbReference type="Proteomes" id="UP000093080">
    <property type="component" value="Unassembled WGS sequence"/>
</dbReference>
<gene>
    <name evidence="7" type="ORF">DBT_0483</name>
</gene>
<dbReference type="GO" id="GO:0004252">
    <property type="term" value="F:serine-type endopeptidase activity"/>
    <property type="evidence" value="ECO:0007669"/>
    <property type="project" value="InterPro"/>
</dbReference>
<feature type="transmembrane region" description="Helical" evidence="5">
    <location>
        <begin position="202"/>
        <end position="223"/>
    </location>
</feature>
<sequence length="248" mass="28339">MFPLQDSTPRRCPPIVTWGLIIFNSLIFIFETTLPSPVLEKFFFMFGLIPAKVTHPDWARSLGLDVLGLWPFLTCMFLHGGWIHIFGNMWTLWIFGDNVEDVMGPWRFLFFYIVSGIAASLVHIFVNPNSTVPIIGASGAIAGVMGAYYTLFPKARIVIFFPVFFIPLFFEVPALFYLAFWFLEQVFSGALSLASPVSSGGIAWWAHVGGFLFGMLTNRLFILSRQRSCKRFKDEYRTFGLLDPYDRW</sequence>
<dbReference type="Pfam" id="PF01694">
    <property type="entry name" value="Rhomboid"/>
    <property type="match status" value="1"/>
</dbReference>
<dbReference type="PANTHER" id="PTHR43731">
    <property type="entry name" value="RHOMBOID PROTEASE"/>
    <property type="match status" value="1"/>
</dbReference>
<dbReference type="OrthoDB" id="9813074at2"/>
<dbReference type="GO" id="GO:0006508">
    <property type="term" value="P:proteolysis"/>
    <property type="evidence" value="ECO:0007669"/>
    <property type="project" value="UniProtKB-KW"/>
</dbReference>